<evidence type="ECO:0000256" key="1">
    <source>
        <dbReference type="ARBA" id="ARBA00022553"/>
    </source>
</evidence>
<dbReference type="InterPro" id="IPR001867">
    <property type="entry name" value="OmpR/PhoB-type_DNA-bd"/>
</dbReference>
<dbReference type="SUPFAM" id="SSF52172">
    <property type="entry name" value="CheY-like"/>
    <property type="match status" value="1"/>
</dbReference>
<dbReference type="InterPro" id="IPR011006">
    <property type="entry name" value="CheY-like_superfamily"/>
</dbReference>
<dbReference type="InterPro" id="IPR039420">
    <property type="entry name" value="WalR-like"/>
</dbReference>
<dbReference type="SUPFAM" id="SSF46894">
    <property type="entry name" value="C-terminal effector domain of the bipartite response regulators"/>
    <property type="match status" value="1"/>
</dbReference>
<dbReference type="Gene3D" id="6.10.250.690">
    <property type="match status" value="1"/>
</dbReference>
<reference evidence="8" key="1">
    <citation type="submission" date="2018-06" db="EMBL/GenBank/DDBJ databases">
        <authorList>
            <person name="Zhirakovskaya E."/>
        </authorList>
    </citation>
    <scope>NUCLEOTIDE SEQUENCE</scope>
</reference>
<dbReference type="AlphaFoldDB" id="A0A3B0SLT3"/>
<evidence type="ECO:0000256" key="2">
    <source>
        <dbReference type="ARBA" id="ARBA00023012"/>
    </source>
</evidence>
<evidence type="ECO:0000259" key="7">
    <source>
        <dbReference type="PROSITE" id="PS51755"/>
    </source>
</evidence>
<dbReference type="InterPro" id="IPR001789">
    <property type="entry name" value="Sig_transdc_resp-reg_receiver"/>
</dbReference>
<evidence type="ECO:0000256" key="5">
    <source>
        <dbReference type="ARBA" id="ARBA00023163"/>
    </source>
</evidence>
<keyword evidence="1" id="KW-0597">Phosphoprotein</keyword>
<keyword evidence="5" id="KW-0804">Transcription</keyword>
<dbReference type="PANTHER" id="PTHR48111">
    <property type="entry name" value="REGULATOR OF RPOS"/>
    <property type="match status" value="1"/>
</dbReference>
<dbReference type="SMART" id="SM00448">
    <property type="entry name" value="REC"/>
    <property type="match status" value="1"/>
</dbReference>
<dbReference type="Pfam" id="PF00072">
    <property type="entry name" value="Response_reg"/>
    <property type="match status" value="1"/>
</dbReference>
<dbReference type="PANTHER" id="PTHR48111:SF4">
    <property type="entry name" value="DNA-BINDING DUAL TRANSCRIPTIONAL REGULATOR OMPR"/>
    <property type="match status" value="1"/>
</dbReference>
<dbReference type="Gene3D" id="3.40.50.2300">
    <property type="match status" value="1"/>
</dbReference>
<proteinExistence type="predicted"/>
<dbReference type="FunFam" id="3.40.50.2300:FF:000001">
    <property type="entry name" value="DNA-binding response regulator PhoB"/>
    <property type="match status" value="1"/>
</dbReference>
<dbReference type="GO" id="GO:0006355">
    <property type="term" value="P:regulation of DNA-templated transcription"/>
    <property type="evidence" value="ECO:0007669"/>
    <property type="project" value="InterPro"/>
</dbReference>
<feature type="domain" description="Response regulatory" evidence="6">
    <location>
        <begin position="13"/>
        <end position="126"/>
    </location>
</feature>
<accession>A0A3B0SLT3</accession>
<sequence>MADTNQVAEGAAHVLIIDDDDRIRTLLKRYLSENGFRTSTAGNAAEARRLMRGVEFDLLILDVMMPGESGFDLTKSVRAASNVPILLLTARGLPEDRIEGLERGADDYLSKPFEPRELVLRATALLRRARPVALNRKALTFGDCTFSVGRGELRRNGELIKLTAGEANLLKALAQKPGEAISRQALAEQTSTSLERSVDVQVTRLRKKIEEDPRAPIFLQTVRGVGYALMAD</sequence>
<dbReference type="Pfam" id="PF00486">
    <property type="entry name" value="Trans_reg_C"/>
    <property type="match status" value="1"/>
</dbReference>
<name>A0A3B0SLT3_9ZZZZ</name>
<evidence type="ECO:0000256" key="4">
    <source>
        <dbReference type="ARBA" id="ARBA00023125"/>
    </source>
</evidence>
<dbReference type="GO" id="GO:0005829">
    <property type="term" value="C:cytosol"/>
    <property type="evidence" value="ECO:0007669"/>
    <property type="project" value="TreeGrafter"/>
</dbReference>
<dbReference type="SMART" id="SM00862">
    <property type="entry name" value="Trans_reg_C"/>
    <property type="match status" value="1"/>
</dbReference>
<dbReference type="CDD" id="cd00383">
    <property type="entry name" value="trans_reg_C"/>
    <property type="match status" value="1"/>
</dbReference>
<keyword evidence="2" id="KW-0902">Two-component regulatory system</keyword>
<dbReference type="GO" id="GO:0000156">
    <property type="term" value="F:phosphorelay response regulator activity"/>
    <property type="evidence" value="ECO:0007669"/>
    <property type="project" value="TreeGrafter"/>
</dbReference>
<gene>
    <name evidence="8" type="ORF">MNBD_ALPHA05-869</name>
</gene>
<dbReference type="PROSITE" id="PS51755">
    <property type="entry name" value="OMPR_PHOB"/>
    <property type="match status" value="1"/>
</dbReference>
<feature type="domain" description="OmpR/PhoB-type" evidence="7">
    <location>
        <begin position="136"/>
        <end position="231"/>
    </location>
</feature>
<dbReference type="EMBL" id="UOEH01000541">
    <property type="protein sequence ID" value="VAW06765.1"/>
    <property type="molecule type" value="Genomic_DNA"/>
</dbReference>
<keyword evidence="4 8" id="KW-0238">DNA-binding</keyword>
<dbReference type="CDD" id="cd17574">
    <property type="entry name" value="REC_OmpR"/>
    <property type="match status" value="1"/>
</dbReference>
<dbReference type="Gene3D" id="1.10.10.10">
    <property type="entry name" value="Winged helix-like DNA-binding domain superfamily/Winged helix DNA-binding domain"/>
    <property type="match status" value="1"/>
</dbReference>
<dbReference type="InterPro" id="IPR016032">
    <property type="entry name" value="Sig_transdc_resp-reg_C-effctor"/>
</dbReference>
<dbReference type="PROSITE" id="PS50110">
    <property type="entry name" value="RESPONSE_REGULATORY"/>
    <property type="match status" value="1"/>
</dbReference>
<organism evidence="8">
    <name type="scientific">hydrothermal vent metagenome</name>
    <dbReference type="NCBI Taxonomy" id="652676"/>
    <lineage>
        <taxon>unclassified sequences</taxon>
        <taxon>metagenomes</taxon>
        <taxon>ecological metagenomes</taxon>
    </lineage>
</organism>
<evidence type="ECO:0000256" key="3">
    <source>
        <dbReference type="ARBA" id="ARBA00023015"/>
    </source>
</evidence>
<dbReference type="GO" id="GO:0000976">
    <property type="term" value="F:transcription cis-regulatory region binding"/>
    <property type="evidence" value="ECO:0007669"/>
    <property type="project" value="TreeGrafter"/>
</dbReference>
<keyword evidence="3" id="KW-0805">Transcription regulation</keyword>
<evidence type="ECO:0000259" key="6">
    <source>
        <dbReference type="PROSITE" id="PS50110"/>
    </source>
</evidence>
<protein>
    <submittedName>
        <fullName evidence="8">DNA-binding response regulator PetR</fullName>
    </submittedName>
</protein>
<dbReference type="InterPro" id="IPR036388">
    <property type="entry name" value="WH-like_DNA-bd_sf"/>
</dbReference>
<evidence type="ECO:0000313" key="8">
    <source>
        <dbReference type="EMBL" id="VAW06765.1"/>
    </source>
</evidence>
<dbReference type="GO" id="GO:0032993">
    <property type="term" value="C:protein-DNA complex"/>
    <property type="evidence" value="ECO:0007669"/>
    <property type="project" value="TreeGrafter"/>
</dbReference>